<dbReference type="PANTHER" id="PTHR16950:SF16">
    <property type="entry name" value="ZINC TRANSPORTER ZIP13"/>
    <property type="match status" value="1"/>
</dbReference>
<comment type="subcellular location">
    <subcellularLocation>
        <location evidence="1">Membrane</location>
        <topology evidence="1">Multi-pass membrane protein</topology>
    </subcellularLocation>
</comment>
<name>A0AAD3D8E7_9STRA</name>
<organism evidence="7 8">
    <name type="scientific">Chaetoceros tenuissimus</name>
    <dbReference type="NCBI Taxonomy" id="426638"/>
    <lineage>
        <taxon>Eukaryota</taxon>
        <taxon>Sar</taxon>
        <taxon>Stramenopiles</taxon>
        <taxon>Ochrophyta</taxon>
        <taxon>Bacillariophyta</taxon>
        <taxon>Coscinodiscophyceae</taxon>
        <taxon>Chaetocerotophycidae</taxon>
        <taxon>Chaetocerotales</taxon>
        <taxon>Chaetocerotaceae</taxon>
        <taxon>Chaetoceros</taxon>
    </lineage>
</organism>
<evidence type="ECO:0000256" key="2">
    <source>
        <dbReference type="ARBA" id="ARBA00022692"/>
    </source>
</evidence>
<feature type="compositionally biased region" description="Basic and acidic residues" evidence="5">
    <location>
        <begin position="317"/>
        <end position="332"/>
    </location>
</feature>
<feature type="compositionally biased region" description="Basic residues" evidence="5">
    <location>
        <begin position="369"/>
        <end position="392"/>
    </location>
</feature>
<dbReference type="Proteomes" id="UP001054902">
    <property type="component" value="Unassembled WGS sequence"/>
</dbReference>
<evidence type="ECO:0000256" key="4">
    <source>
        <dbReference type="ARBA" id="ARBA00023136"/>
    </source>
</evidence>
<feature type="region of interest" description="Disordered" evidence="5">
    <location>
        <begin position="290"/>
        <end position="332"/>
    </location>
</feature>
<sequence>MVDLDPKTLAAFISTTMISLAPNVLLFLFPNYDPTKKSAINPLAIGQALAAGGLLGDVFLHTLPHTVTHENGETIGLAVLAGFVVFLLFDILVRSTHDDHNHSHHHHDKDDEHCQNKNFSAVVLNLAADALHNFTDGIAIGASFAGSTYDSSLPLVAQVQTLLKSRGGLASLAVLFHEIPHELGDYSILVSAGKTKKEAIMLQFSTAIAAYCGTFVGLGLFETVQNMFGSEIMVPFTAGGFVYLAAVTILPGLLEEKVCKKARAFQVMAFLGGIGFMYVVAMLEHASGGCSHDHGHSGHSHSHHSYEHHAHVHHVHEHHDIDHHSHNHMHEEEFDIDPAKLKDLLEEEETHHHSHEHHGHTHHDEEAHHHSHDHHHHESHHHSHGHNTHGEL</sequence>
<feature type="transmembrane region" description="Helical" evidence="6">
    <location>
        <begin position="199"/>
        <end position="220"/>
    </location>
</feature>
<dbReference type="Pfam" id="PF02535">
    <property type="entry name" value="Zip"/>
    <property type="match status" value="1"/>
</dbReference>
<dbReference type="EMBL" id="BLLK01000069">
    <property type="protein sequence ID" value="GFH59817.1"/>
    <property type="molecule type" value="Genomic_DNA"/>
</dbReference>
<evidence type="ECO:0000313" key="8">
    <source>
        <dbReference type="Proteomes" id="UP001054902"/>
    </source>
</evidence>
<feature type="region of interest" description="Disordered" evidence="5">
    <location>
        <begin position="347"/>
        <end position="392"/>
    </location>
</feature>
<proteinExistence type="predicted"/>
<dbReference type="PANTHER" id="PTHR16950">
    <property type="entry name" value="ZINC TRANSPORTER SLC39A7 HISTIDINE-RICH MEMBRANE PROTEIN KE4"/>
    <property type="match status" value="1"/>
</dbReference>
<feature type="transmembrane region" description="Helical" evidence="6">
    <location>
        <begin position="44"/>
        <end position="63"/>
    </location>
</feature>
<evidence type="ECO:0000256" key="5">
    <source>
        <dbReference type="SAM" id="MobiDB-lite"/>
    </source>
</evidence>
<evidence type="ECO:0000313" key="7">
    <source>
        <dbReference type="EMBL" id="GFH59817.1"/>
    </source>
</evidence>
<protein>
    <submittedName>
        <fullName evidence="7">Zinc transporter</fullName>
    </submittedName>
</protein>
<reference evidence="7 8" key="1">
    <citation type="journal article" date="2021" name="Sci. Rep.">
        <title>The genome of the diatom Chaetoceros tenuissimus carries an ancient integrated fragment of an extant virus.</title>
        <authorList>
            <person name="Hongo Y."/>
            <person name="Kimura K."/>
            <person name="Takaki Y."/>
            <person name="Yoshida Y."/>
            <person name="Baba S."/>
            <person name="Kobayashi G."/>
            <person name="Nagasaki K."/>
            <person name="Hano T."/>
            <person name="Tomaru Y."/>
        </authorList>
    </citation>
    <scope>NUCLEOTIDE SEQUENCE [LARGE SCALE GENOMIC DNA]</scope>
    <source>
        <strain evidence="7 8">NIES-3715</strain>
    </source>
</reference>
<evidence type="ECO:0000256" key="1">
    <source>
        <dbReference type="ARBA" id="ARBA00004141"/>
    </source>
</evidence>
<accession>A0AAD3D8E7</accession>
<keyword evidence="3 6" id="KW-1133">Transmembrane helix</keyword>
<keyword evidence="2 6" id="KW-0812">Transmembrane</keyword>
<feature type="transmembrane region" description="Helical" evidence="6">
    <location>
        <begin position="12"/>
        <end position="32"/>
    </location>
</feature>
<keyword evidence="8" id="KW-1185">Reference proteome</keyword>
<feature type="transmembrane region" description="Helical" evidence="6">
    <location>
        <begin position="265"/>
        <end position="283"/>
    </location>
</feature>
<feature type="compositionally biased region" description="Basic residues" evidence="5">
    <location>
        <begin position="352"/>
        <end position="361"/>
    </location>
</feature>
<dbReference type="InterPro" id="IPR003689">
    <property type="entry name" value="ZIP"/>
</dbReference>
<evidence type="ECO:0000256" key="6">
    <source>
        <dbReference type="SAM" id="Phobius"/>
    </source>
</evidence>
<feature type="transmembrane region" description="Helical" evidence="6">
    <location>
        <begin position="75"/>
        <end position="93"/>
    </location>
</feature>
<gene>
    <name evidence="7" type="ORF">CTEN210_16293</name>
</gene>
<keyword evidence="4 6" id="KW-0472">Membrane</keyword>
<comment type="caution">
    <text evidence="7">The sequence shown here is derived from an EMBL/GenBank/DDBJ whole genome shotgun (WGS) entry which is preliminary data.</text>
</comment>
<dbReference type="GO" id="GO:0005385">
    <property type="term" value="F:zinc ion transmembrane transporter activity"/>
    <property type="evidence" value="ECO:0007669"/>
    <property type="project" value="TreeGrafter"/>
</dbReference>
<dbReference type="GO" id="GO:0006882">
    <property type="term" value="P:intracellular zinc ion homeostasis"/>
    <property type="evidence" value="ECO:0007669"/>
    <property type="project" value="TreeGrafter"/>
</dbReference>
<evidence type="ECO:0000256" key="3">
    <source>
        <dbReference type="ARBA" id="ARBA00022989"/>
    </source>
</evidence>
<feature type="transmembrane region" description="Helical" evidence="6">
    <location>
        <begin position="232"/>
        <end position="253"/>
    </location>
</feature>
<dbReference type="AlphaFoldDB" id="A0AAD3D8E7"/>
<dbReference type="GO" id="GO:0016020">
    <property type="term" value="C:membrane"/>
    <property type="evidence" value="ECO:0007669"/>
    <property type="project" value="UniProtKB-SubCell"/>
</dbReference>